<dbReference type="InterPro" id="IPR001482">
    <property type="entry name" value="T2SS/T4SS_dom"/>
</dbReference>
<keyword evidence="2" id="KW-0175">Coiled coil</keyword>
<dbReference type="STRING" id="1230456.C468_16218"/>
<dbReference type="PANTHER" id="PTHR30486">
    <property type="entry name" value="TWITCHING MOTILITY PROTEIN PILT"/>
    <property type="match status" value="1"/>
</dbReference>
<dbReference type="CDD" id="cd01130">
    <property type="entry name" value="VirB11-like_ATPase"/>
    <property type="match status" value="1"/>
</dbReference>
<dbReference type="SUPFAM" id="SSF52540">
    <property type="entry name" value="P-loop containing nucleoside triphosphate hydrolases"/>
    <property type="match status" value="1"/>
</dbReference>
<feature type="region of interest" description="Disordered" evidence="3">
    <location>
        <begin position="1054"/>
        <end position="1322"/>
    </location>
</feature>
<evidence type="ECO:0000313" key="8">
    <source>
        <dbReference type="Proteomes" id="UP000011546"/>
    </source>
</evidence>
<comment type="similarity">
    <text evidence="1">Belongs to the GSP E family.</text>
</comment>
<reference evidence="7 8" key="1">
    <citation type="journal article" date="2014" name="PLoS Genet.">
        <title>Phylogenetically driven sequencing of extremely halophilic archaea reveals strategies for static and dynamic osmo-response.</title>
        <authorList>
            <person name="Becker E.A."/>
            <person name="Seitzer P.M."/>
            <person name="Tritt A."/>
            <person name="Larsen D."/>
            <person name="Krusor M."/>
            <person name="Yao A.I."/>
            <person name="Wu D."/>
            <person name="Madern D."/>
            <person name="Eisen J.A."/>
            <person name="Darling A.E."/>
            <person name="Facciotti M.T."/>
        </authorList>
    </citation>
    <scope>NUCLEOTIDE SEQUENCE [LARGE SCALE GENOMIC DNA]</scope>
    <source>
        <strain evidence="7 8">JCM 14978</strain>
    </source>
</reference>
<feature type="compositionally biased region" description="Acidic residues" evidence="3">
    <location>
        <begin position="137"/>
        <end position="186"/>
    </location>
</feature>
<protein>
    <submittedName>
        <fullName evidence="7">Type II secretion system protein E</fullName>
    </submittedName>
</protein>
<comment type="caution">
    <text evidence="7">The sequence shown here is derived from an EMBL/GenBank/DDBJ whole genome shotgun (WGS) entry which is preliminary data.</text>
</comment>
<dbReference type="OrthoDB" id="33500at2157"/>
<dbReference type="Pfam" id="PF00437">
    <property type="entry name" value="T2SSE"/>
    <property type="match status" value="1"/>
</dbReference>
<dbReference type="RefSeq" id="WP_008849896.1">
    <property type="nucleotide sequence ID" value="NZ_AOJH01000100.1"/>
</dbReference>
<proteinExistence type="inferred from homology"/>
<feature type="compositionally biased region" description="Acidic residues" evidence="3">
    <location>
        <begin position="1108"/>
        <end position="1120"/>
    </location>
</feature>
<dbReference type="InterPro" id="IPR056571">
    <property type="entry name" value="PilB3-like_C"/>
</dbReference>
<gene>
    <name evidence="7" type="ORF">C468_16218</name>
</gene>
<keyword evidence="8" id="KW-1185">Reference proteome</keyword>
<evidence type="ECO:0000256" key="3">
    <source>
        <dbReference type="SAM" id="MobiDB-lite"/>
    </source>
</evidence>
<dbReference type="InterPro" id="IPR050921">
    <property type="entry name" value="T4SS_GSP_E_ATPase"/>
</dbReference>
<feature type="region of interest" description="Disordered" evidence="3">
    <location>
        <begin position="79"/>
        <end position="106"/>
    </location>
</feature>
<feature type="region of interest" description="Disordered" evidence="3">
    <location>
        <begin position="1"/>
        <end position="26"/>
    </location>
</feature>
<dbReference type="Gene3D" id="3.40.50.300">
    <property type="entry name" value="P-loop containing nucleotide triphosphate hydrolases"/>
    <property type="match status" value="1"/>
</dbReference>
<dbReference type="PANTHER" id="PTHR30486:SF6">
    <property type="entry name" value="TYPE IV PILUS RETRACTATION ATPASE PILT"/>
    <property type="match status" value="1"/>
</dbReference>
<evidence type="ECO:0000259" key="6">
    <source>
        <dbReference type="Pfam" id="PF23990"/>
    </source>
</evidence>
<evidence type="ECO:0000259" key="5">
    <source>
        <dbReference type="Pfam" id="PF23989"/>
    </source>
</evidence>
<feature type="domain" description="PilB3-like N-terminal" evidence="6">
    <location>
        <begin position="399"/>
        <end position="434"/>
    </location>
</feature>
<feature type="domain" description="PilB3-like C-terminal" evidence="5">
    <location>
        <begin position="883"/>
        <end position="953"/>
    </location>
</feature>
<dbReference type="PATRIC" id="fig|1230456.3.peg.3232"/>
<dbReference type="Pfam" id="PF23990">
    <property type="entry name" value="PilB3_N"/>
    <property type="match status" value="1"/>
</dbReference>
<dbReference type="GO" id="GO:0016887">
    <property type="term" value="F:ATP hydrolysis activity"/>
    <property type="evidence" value="ECO:0007669"/>
    <property type="project" value="InterPro"/>
</dbReference>
<dbReference type="Proteomes" id="UP000011546">
    <property type="component" value="Unassembled WGS sequence"/>
</dbReference>
<feature type="compositionally biased region" description="Acidic residues" evidence="3">
    <location>
        <begin position="1207"/>
        <end position="1310"/>
    </location>
</feature>
<feature type="region of interest" description="Disordered" evidence="3">
    <location>
        <begin position="124"/>
        <end position="212"/>
    </location>
</feature>
<feature type="domain" description="Bacterial type II secretion system protein E" evidence="4">
    <location>
        <begin position="635"/>
        <end position="853"/>
    </location>
</feature>
<evidence type="ECO:0000313" key="7">
    <source>
        <dbReference type="EMBL" id="EMA57906.1"/>
    </source>
</evidence>
<name>M0NJ66_9EURY</name>
<organism evidence="7 8">
    <name type="scientific">Halorubrum kocurii JCM 14978</name>
    <dbReference type="NCBI Taxonomy" id="1230456"/>
    <lineage>
        <taxon>Archaea</taxon>
        <taxon>Methanobacteriati</taxon>
        <taxon>Methanobacteriota</taxon>
        <taxon>Stenosarchaea group</taxon>
        <taxon>Halobacteria</taxon>
        <taxon>Halobacteriales</taxon>
        <taxon>Haloferacaceae</taxon>
        <taxon>Halorubrum</taxon>
    </lineage>
</organism>
<sequence>MATEDAERSPLSPDETADPPASDTPVAVGRYSWRSFLRDRGRDDAAADLYADIGEEPVVPATAVDAHVEDGVEKVVRAAGVDEPHEADGDTAVPGHGTPEAGTLVIGPDDVVLSGAAVVPAGTSTAAAAPDSGAEPVGEEGDEAVGDEGSEEDDEEAEGDSDDEGDEDEADGDDEDEEDSDDEPAEPADGSTESDRAEADEPADRPGIAVDGAGVPGVVVAAGADVEAVPRRAPADEEWDRIDVDPREFLGFDPSETGYRVGAATAVGDVLWDLCSARYNLYEVPVLKGYYTWDDYRDEYFLDEDGNPPTEVNEEGEEEPLEFTHDDKVEALGFDPDRTEELLGAGGCAAADLAELVDERTVDVNPEIDEDAFFSTEEGHTTLANRYDLEKAVPMPKKRHFREIERYWVNKPYAFVIVFRSRKENEVKYYAVQPYRTEIETDLVEFLTGKLRTSIKYADESIAGGDEAFRESVIVDETLTLLDRYDLYEGADDDRGAVDDLVDDLADRFGFDLTAGIAGRITESLGYEPPAEPSPSPKKVLARPEPAVLAEDSETLSEHQVEKLLYYLKRDFIGYERIDPIKYDINVEDISCDGYNSPVFVYHSDYEQIITNVYHETDELDDFVVKLAQRSGKGISKRRPQVDATLPDGSRAQLTLGREVSDHGTNYTIRQFNDVPFTPIDLINWKTFSLDEMAFLWLSIENHKSLIFAGGTASGKTTSLNAVSLFIPSNAKIVSIEDTREVELPQRNWIASVTRPSFSDDDKGDIDEFDLLEAALRQRPDYIVMGEIRGEEGRTAFQVMSTGHTTYTTFHADTVGEVLKRFTTDPINVSKTMFTALDLVSVQTSTRVQGKKVRRNKSLTEINHYDAENDEINVQDVFQWQAETDEFLQMGDSNTLEDIMFDRGWSRATLDEELRKRRVVLAYLIDRGLNSYAQVAATFQAFINDPETVLALMANEELERSLEDLREMESVLINVDRDKEEMVPRPDPDEAGREEVERILAEAEDLFAEYRGRMPDSVADALLDVAPVRDVEAEPGADREALARAADEAAALDEAVAPGEDGTLGEDDTADATPPNPEFGAAPTAESAFANGSDAERGERAGGSADAGEADATDDVDDVGEAGGTGGTDAADDTDESDATDDADGIDFDEPFDEGIDVLDPDSDPAPDRDPELGPEAADPGLEANVDGGAIGPETGDDVGGTGDAANGDEGEDRDGGEDEDRDGGEGEDRDGGEDEDRDGGEDEDRDGGEDGNADGTEDADRDGDEDADRDGDEDADRDGDEDGNADGTEDADRDGDEDRDGEETDDIDDWGFGTVESPEER</sequence>
<feature type="coiled-coil region" evidence="2">
    <location>
        <begin position="955"/>
        <end position="1013"/>
    </location>
</feature>
<feature type="compositionally biased region" description="Basic and acidic residues" evidence="3">
    <location>
        <begin position="79"/>
        <end position="88"/>
    </location>
</feature>
<dbReference type="Pfam" id="PF23989">
    <property type="entry name" value="PilB3_C"/>
    <property type="match status" value="1"/>
</dbReference>
<feature type="compositionally biased region" description="Acidic residues" evidence="3">
    <location>
        <begin position="1130"/>
        <end position="1165"/>
    </location>
</feature>
<feature type="compositionally biased region" description="Basic and acidic residues" evidence="3">
    <location>
        <begin position="193"/>
        <end position="204"/>
    </location>
</feature>
<evidence type="ECO:0000256" key="1">
    <source>
        <dbReference type="ARBA" id="ARBA00006611"/>
    </source>
</evidence>
<evidence type="ECO:0000259" key="4">
    <source>
        <dbReference type="Pfam" id="PF00437"/>
    </source>
</evidence>
<dbReference type="InterPro" id="IPR027417">
    <property type="entry name" value="P-loop_NTPase"/>
</dbReference>
<accession>M0NJ66</accession>
<dbReference type="InterPro" id="IPR056570">
    <property type="entry name" value="PilB3-like_N"/>
</dbReference>
<evidence type="ECO:0000256" key="2">
    <source>
        <dbReference type="SAM" id="Coils"/>
    </source>
</evidence>
<dbReference type="EMBL" id="AOJH01000100">
    <property type="protein sequence ID" value="EMA57906.1"/>
    <property type="molecule type" value="Genomic_DNA"/>
</dbReference>
<dbReference type="Gene3D" id="3.30.450.380">
    <property type="match status" value="1"/>
</dbReference>